<evidence type="ECO:0000256" key="2">
    <source>
        <dbReference type="ARBA" id="ARBA00022514"/>
    </source>
</evidence>
<sequence length="114" mass="12597">MPYLKIQTNQDVEDGKKLKIVEKASKLVATGLGKPESYVMVALEPSTKMVFAGVGEPTIFMELKSIGLPESKTADLSKSLCGFAEEEFGVKKERIYIEFINVGGSMWGWNGRTF</sequence>
<dbReference type="AlphaFoldDB" id="A0A0F9S078"/>
<dbReference type="InterPro" id="IPR014347">
    <property type="entry name" value="Tautomerase/MIF_sf"/>
</dbReference>
<evidence type="ECO:0000256" key="1">
    <source>
        <dbReference type="ARBA" id="ARBA00004613"/>
    </source>
</evidence>
<dbReference type="PANTHER" id="PTHR11954">
    <property type="entry name" value="D-DOPACHROME DECARBOXYLASE"/>
    <property type="match status" value="1"/>
</dbReference>
<dbReference type="InterPro" id="IPR001398">
    <property type="entry name" value="Macrophage_inhib_fac"/>
</dbReference>
<accession>A0A0F9S078</accession>
<evidence type="ECO:0000256" key="8">
    <source>
        <dbReference type="ARBA" id="ARBA00039086"/>
    </source>
</evidence>
<dbReference type="EMBL" id="LAZR01002397">
    <property type="protein sequence ID" value="KKN30561.1"/>
    <property type="molecule type" value="Genomic_DNA"/>
</dbReference>
<proteinExistence type="predicted"/>
<keyword evidence="2" id="KW-0202">Cytokine</keyword>
<dbReference type="EC" id="5.3.2.1" evidence="8"/>
<dbReference type="Pfam" id="PF01187">
    <property type="entry name" value="MIF"/>
    <property type="match status" value="1"/>
</dbReference>
<name>A0A0F9S078_9ZZZZ</name>
<evidence type="ECO:0000313" key="12">
    <source>
        <dbReference type="EMBL" id="KKN30561.1"/>
    </source>
</evidence>
<dbReference type="EC" id="5.3.3.12" evidence="7"/>
<dbReference type="GO" id="GO:0050178">
    <property type="term" value="F:phenylpyruvate tautomerase activity"/>
    <property type="evidence" value="ECO:0007669"/>
    <property type="project" value="UniProtKB-EC"/>
</dbReference>
<evidence type="ECO:0000256" key="9">
    <source>
        <dbReference type="ARBA" id="ARBA00041631"/>
    </source>
</evidence>
<organism evidence="12">
    <name type="scientific">marine sediment metagenome</name>
    <dbReference type="NCBI Taxonomy" id="412755"/>
    <lineage>
        <taxon>unclassified sequences</taxon>
        <taxon>metagenomes</taxon>
        <taxon>ecological metagenomes</taxon>
    </lineage>
</organism>
<comment type="subcellular location">
    <subcellularLocation>
        <location evidence="1">Secreted</location>
    </subcellularLocation>
</comment>
<dbReference type="PANTHER" id="PTHR11954:SF6">
    <property type="entry name" value="MACROPHAGE MIGRATION INHIBITORY FACTOR"/>
    <property type="match status" value="1"/>
</dbReference>
<reference evidence="12" key="1">
    <citation type="journal article" date="2015" name="Nature">
        <title>Complex archaea that bridge the gap between prokaryotes and eukaryotes.</title>
        <authorList>
            <person name="Spang A."/>
            <person name="Saw J.H."/>
            <person name="Jorgensen S.L."/>
            <person name="Zaremba-Niedzwiedzka K."/>
            <person name="Martijn J."/>
            <person name="Lind A.E."/>
            <person name="van Eijk R."/>
            <person name="Schleper C."/>
            <person name="Guy L."/>
            <person name="Ettema T.J."/>
        </authorList>
    </citation>
    <scope>NUCLEOTIDE SEQUENCE</scope>
</reference>
<evidence type="ECO:0000256" key="10">
    <source>
        <dbReference type="ARBA" id="ARBA00041912"/>
    </source>
</evidence>
<evidence type="ECO:0000256" key="6">
    <source>
        <dbReference type="ARBA" id="ARBA00036823"/>
    </source>
</evidence>
<evidence type="ECO:0000256" key="4">
    <source>
        <dbReference type="ARBA" id="ARBA00023235"/>
    </source>
</evidence>
<evidence type="ECO:0000256" key="7">
    <source>
        <dbReference type="ARBA" id="ARBA00038932"/>
    </source>
</evidence>
<keyword evidence="4" id="KW-0413">Isomerase</keyword>
<protein>
    <recommendedName>
        <fullName evidence="11">L-dopachrome isomerase</fullName>
        <ecNumber evidence="8">5.3.2.1</ecNumber>
        <ecNumber evidence="7">5.3.3.12</ecNumber>
    </recommendedName>
    <alternativeName>
        <fullName evidence="9">L-dopachrome tautomerase</fullName>
    </alternativeName>
    <alternativeName>
        <fullName evidence="10">Phenylpyruvate tautomerase</fullName>
    </alternativeName>
</protein>
<evidence type="ECO:0000256" key="3">
    <source>
        <dbReference type="ARBA" id="ARBA00022525"/>
    </source>
</evidence>
<keyword evidence="3" id="KW-0964">Secreted</keyword>
<evidence type="ECO:0000256" key="11">
    <source>
        <dbReference type="ARBA" id="ARBA00042730"/>
    </source>
</evidence>
<dbReference type="SUPFAM" id="SSF55331">
    <property type="entry name" value="Tautomerase/MIF"/>
    <property type="match status" value="1"/>
</dbReference>
<dbReference type="GO" id="GO:0005615">
    <property type="term" value="C:extracellular space"/>
    <property type="evidence" value="ECO:0007669"/>
    <property type="project" value="UniProtKB-KW"/>
</dbReference>
<comment type="caution">
    <text evidence="12">The sequence shown here is derived from an EMBL/GenBank/DDBJ whole genome shotgun (WGS) entry which is preliminary data.</text>
</comment>
<dbReference type="GO" id="GO:0005125">
    <property type="term" value="F:cytokine activity"/>
    <property type="evidence" value="ECO:0007669"/>
    <property type="project" value="UniProtKB-KW"/>
</dbReference>
<dbReference type="GO" id="GO:0004167">
    <property type="term" value="F:dopachrome isomerase activity"/>
    <property type="evidence" value="ECO:0007669"/>
    <property type="project" value="UniProtKB-EC"/>
</dbReference>
<dbReference type="Gene3D" id="3.30.429.10">
    <property type="entry name" value="Macrophage Migration Inhibitory Factor"/>
    <property type="match status" value="1"/>
</dbReference>
<comment type="catalytic activity">
    <reaction evidence="6">
        <text>L-dopachrome = 5,6-dihydroxyindole-2-carboxylate</text>
        <dbReference type="Rhea" id="RHEA:13041"/>
        <dbReference type="ChEBI" id="CHEBI:16875"/>
        <dbReference type="ChEBI" id="CHEBI:57509"/>
        <dbReference type="EC" id="5.3.3.12"/>
    </reaction>
</comment>
<evidence type="ECO:0000256" key="5">
    <source>
        <dbReference type="ARBA" id="ARBA00036735"/>
    </source>
</evidence>
<comment type="catalytic activity">
    <reaction evidence="5">
        <text>3-phenylpyruvate = enol-phenylpyruvate</text>
        <dbReference type="Rhea" id="RHEA:17097"/>
        <dbReference type="ChEBI" id="CHEBI:16815"/>
        <dbReference type="ChEBI" id="CHEBI:18005"/>
        <dbReference type="EC" id="5.3.2.1"/>
    </reaction>
</comment>
<gene>
    <name evidence="12" type="ORF">LCGC14_0832810</name>
</gene>